<evidence type="ECO:0000313" key="6">
    <source>
        <dbReference type="EMBL" id="MCI4657606.1"/>
    </source>
</evidence>
<reference evidence="6" key="1">
    <citation type="submission" date="2022-03" db="EMBL/GenBank/DDBJ databases">
        <title>Cryobacterium sp. nov. strain ZS14-85, isolated from Antarctic soil.</title>
        <authorList>
            <person name="Li J."/>
            <person name="Niu G."/>
        </authorList>
    </citation>
    <scope>NUCLEOTIDE SEQUENCE</scope>
    <source>
        <strain evidence="6">ZS14-85</strain>
    </source>
</reference>
<evidence type="ECO:0000256" key="2">
    <source>
        <dbReference type="ARBA" id="ARBA00023125"/>
    </source>
</evidence>
<name>A0AA41UK42_9MICO</name>
<proteinExistence type="predicted"/>
<evidence type="ECO:0000256" key="4">
    <source>
        <dbReference type="PROSITE-ProRule" id="PRU00335"/>
    </source>
</evidence>
<dbReference type="InterPro" id="IPR036271">
    <property type="entry name" value="Tet_transcr_reg_TetR-rel_C_sf"/>
</dbReference>
<dbReference type="RefSeq" id="WP_134531916.1">
    <property type="nucleotide sequence ID" value="NZ_JALGAR010000001.1"/>
</dbReference>
<feature type="domain" description="HTH tetR-type" evidence="5">
    <location>
        <begin position="8"/>
        <end position="68"/>
    </location>
</feature>
<dbReference type="InterPro" id="IPR054126">
    <property type="entry name" value="CprB_TetR_C"/>
</dbReference>
<evidence type="ECO:0000313" key="7">
    <source>
        <dbReference type="Proteomes" id="UP001165341"/>
    </source>
</evidence>
<dbReference type="SUPFAM" id="SSF48498">
    <property type="entry name" value="Tetracyclin repressor-like, C-terminal domain"/>
    <property type="match status" value="1"/>
</dbReference>
<dbReference type="EMBL" id="JALGAR010000001">
    <property type="protein sequence ID" value="MCI4657606.1"/>
    <property type="molecule type" value="Genomic_DNA"/>
</dbReference>
<dbReference type="Proteomes" id="UP001165341">
    <property type="component" value="Unassembled WGS sequence"/>
</dbReference>
<dbReference type="PROSITE" id="PS50977">
    <property type="entry name" value="HTH_TETR_2"/>
    <property type="match status" value="1"/>
</dbReference>
<dbReference type="GO" id="GO:0003677">
    <property type="term" value="F:DNA binding"/>
    <property type="evidence" value="ECO:0007669"/>
    <property type="project" value="UniProtKB-UniRule"/>
</dbReference>
<keyword evidence="1" id="KW-0805">Transcription regulation</keyword>
<dbReference type="InterPro" id="IPR047923">
    <property type="entry name" value="ArpA-like"/>
</dbReference>
<sequence length="211" mass="23347">MAKQARAHATRESIVQAAAVVFSNQTYAQATLGEVLREAGVTQGALYFHFDSKQALAQEVIDRQHQLFLEAGKRLLDMPARGIPAMIALSRELASQITTSALVRAGLRLSTESADVFAETAKQPYEDWIAICELFVRRAMVEGDISSQHDASRVATFVIATFSGVQALSQARTHWADISDRLEEMWEFLLNGVRSQSAEADRPDIRALLRD</sequence>
<dbReference type="InterPro" id="IPR009057">
    <property type="entry name" value="Homeodomain-like_sf"/>
</dbReference>
<dbReference type="Gene3D" id="1.10.357.10">
    <property type="entry name" value="Tetracycline Repressor, domain 2"/>
    <property type="match status" value="1"/>
</dbReference>
<keyword evidence="2 4" id="KW-0238">DNA-binding</keyword>
<dbReference type="NCBIfam" id="NF041196">
    <property type="entry name" value="ScbR_bind_reg"/>
    <property type="match status" value="1"/>
</dbReference>
<keyword evidence="3" id="KW-0804">Transcription</keyword>
<dbReference type="AlphaFoldDB" id="A0AA41UK42"/>
<comment type="caution">
    <text evidence="6">The sequence shown here is derived from an EMBL/GenBank/DDBJ whole genome shotgun (WGS) entry which is preliminary data.</text>
</comment>
<evidence type="ECO:0000256" key="3">
    <source>
        <dbReference type="ARBA" id="ARBA00023163"/>
    </source>
</evidence>
<evidence type="ECO:0000256" key="1">
    <source>
        <dbReference type="ARBA" id="ARBA00023015"/>
    </source>
</evidence>
<protein>
    <submittedName>
        <fullName evidence="6">TetR/AcrR family transcriptional regulator</fullName>
    </submittedName>
</protein>
<dbReference type="PANTHER" id="PTHR47506">
    <property type="entry name" value="TRANSCRIPTIONAL REGULATORY PROTEIN"/>
    <property type="match status" value="1"/>
</dbReference>
<gene>
    <name evidence="6" type="ORF">MQH31_07255</name>
</gene>
<accession>A0AA41UK42</accession>
<feature type="DNA-binding region" description="H-T-H motif" evidence="4">
    <location>
        <begin position="31"/>
        <end position="50"/>
    </location>
</feature>
<dbReference type="Pfam" id="PF00440">
    <property type="entry name" value="TetR_N"/>
    <property type="match status" value="1"/>
</dbReference>
<dbReference type="PANTHER" id="PTHR47506:SF3">
    <property type="entry name" value="HTH-TYPE TRANSCRIPTIONAL REGULATOR LMRA"/>
    <property type="match status" value="1"/>
</dbReference>
<evidence type="ECO:0000259" key="5">
    <source>
        <dbReference type="PROSITE" id="PS50977"/>
    </source>
</evidence>
<dbReference type="SUPFAM" id="SSF46689">
    <property type="entry name" value="Homeodomain-like"/>
    <property type="match status" value="1"/>
</dbReference>
<dbReference type="PRINTS" id="PR00455">
    <property type="entry name" value="HTHTETR"/>
</dbReference>
<organism evidence="6 7">
    <name type="scientific">Cryobacterium zhongshanensis</name>
    <dbReference type="NCBI Taxonomy" id="2928153"/>
    <lineage>
        <taxon>Bacteria</taxon>
        <taxon>Bacillati</taxon>
        <taxon>Actinomycetota</taxon>
        <taxon>Actinomycetes</taxon>
        <taxon>Micrococcales</taxon>
        <taxon>Microbacteriaceae</taxon>
        <taxon>Cryobacterium</taxon>
    </lineage>
</organism>
<dbReference type="Pfam" id="PF21935">
    <property type="entry name" value="TetR_C_45"/>
    <property type="match status" value="1"/>
</dbReference>
<dbReference type="InterPro" id="IPR001647">
    <property type="entry name" value="HTH_TetR"/>
</dbReference>
<keyword evidence="7" id="KW-1185">Reference proteome</keyword>